<reference evidence="8" key="1">
    <citation type="journal article" date="2022" name="Int. J. Syst. Evol. Microbiol.">
        <title>Anaeromyxobacter oryzae sp. nov., Anaeromyxobacter diazotrophicus sp. nov. and Anaeromyxobacter paludicola sp. nov., isolated from paddy soils.</title>
        <authorList>
            <person name="Itoh H."/>
            <person name="Xu Z."/>
            <person name="Mise K."/>
            <person name="Masuda Y."/>
            <person name="Ushijima N."/>
            <person name="Hayakawa C."/>
            <person name="Shiratori Y."/>
            <person name="Senoo K."/>
        </authorList>
    </citation>
    <scope>NUCLEOTIDE SEQUENCE [LARGE SCALE GENOMIC DNA]</scope>
    <source>
        <strain evidence="8">Red232</strain>
    </source>
</reference>
<dbReference type="InterPro" id="IPR013324">
    <property type="entry name" value="RNA_pol_sigma_r3/r4-like"/>
</dbReference>
<keyword evidence="4" id="KW-0238">DNA-binding</keyword>
<dbReference type="EMBL" id="AP025591">
    <property type="protein sequence ID" value="BDG05120.1"/>
    <property type="molecule type" value="Genomic_DNA"/>
</dbReference>
<dbReference type="Pfam" id="PF04542">
    <property type="entry name" value="Sigma70_r2"/>
    <property type="match status" value="1"/>
</dbReference>
<dbReference type="Gene3D" id="1.10.10.10">
    <property type="entry name" value="Winged helix-like DNA-binding domain superfamily/Winged helix DNA-binding domain"/>
    <property type="match status" value="1"/>
</dbReference>
<name>A0ABN6MW31_9BACT</name>
<comment type="similarity">
    <text evidence="1">Belongs to the sigma-70 factor family. ECF subfamily.</text>
</comment>
<evidence type="ECO:0000256" key="5">
    <source>
        <dbReference type="ARBA" id="ARBA00023163"/>
    </source>
</evidence>
<evidence type="ECO:0000256" key="1">
    <source>
        <dbReference type="ARBA" id="ARBA00010641"/>
    </source>
</evidence>
<dbReference type="InterPro" id="IPR013325">
    <property type="entry name" value="RNA_pol_sigma_r2"/>
</dbReference>
<dbReference type="InterPro" id="IPR014284">
    <property type="entry name" value="RNA_pol_sigma-70_dom"/>
</dbReference>
<accession>A0ABN6MW31</accession>
<dbReference type="PANTHER" id="PTHR43133">
    <property type="entry name" value="RNA POLYMERASE ECF-TYPE SIGMA FACTO"/>
    <property type="match status" value="1"/>
</dbReference>
<gene>
    <name evidence="7" type="ORF">AMOR_41160</name>
</gene>
<dbReference type="InterPro" id="IPR007627">
    <property type="entry name" value="RNA_pol_sigma70_r2"/>
</dbReference>
<evidence type="ECO:0000259" key="6">
    <source>
        <dbReference type="Pfam" id="PF04542"/>
    </source>
</evidence>
<keyword evidence="2" id="KW-0805">Transcription regulation</keyword>
<evidence type="ECO:0000256" key="2">
    <source>
        <dbReference type="ARBA" id="ARBA00023015"/>
    </source>
</evidence>
<dbReference type="SUPFAM" id="SSF88659">
    <property type="entry name" value="Sigma3 and sigma4 domains of RNA polymerase sigma factors"/>
    <property type="match status" value="1"/>
</dbReference>
<protein>
    <recommendedName>
        <fullName evidence="6">RNA polymerase sigma-70 region 2 domain-containing protein</fullName>
    </recommendedName>
</protein>
<dbReference type="RefSeq" id="WP_248353670.1">
    <property type="nucleotide sequence ID" value="NZ_AP025591.1"/>
</dbReference>
<dbReference type="InterPro" id="IPR039425">
    <property type="entry name" value="RNA_pol_sigma-70-like"/>
</dbReference>
<dbReference type="Gene3D" id="1.10.1740.10">
    <property type="match status" value="1"/>
</dbReference>
<keyword evidence="8" id="KW-1185">Reference proteome</keyword>
<evidence type="ECO:0000256" key="4">
    <source>
        <dbReference type="ARBA" id="ARBA00023125"/>
    </source>
</evidence>
<proteinExistence type="inferred from homology"/>
<dbReference type="PANTHER" id="PTHR43133:SF8">
    <property type="entry name" value="RNA POLYMERASE SIGMA FACTOR HI_1459-RELATED"/>
    <property type="match status" value="1"/>
</dbReference>
<dbReference type="Proteomes" id="UP001162891">
    <property type="component" value="Chromosome"/>
</dbReference>
<dbReference type="InterPro" id="IPR036388">
    <property type="entry name" value="WH-like_DNA-bd_sf"/>
</dbReference>
<evidence type="ECO:0000313" key="7">
    <source>
        <dbReference type="EMBL" id="BDG05120.1"/>
    </source>
</evidence>
<keyword evidence="3" id="KW-0731">Sigma factor</keyword>
<dbReference type="NCBIfam" id="TIGR02937">
    <property type="entry name" value="sigma70-ECF"/>
    <property type="match status" value="1"/>
</dbReference>
<dbReference type="Pfam" id="PF13384">
    <property type="entry name" value="HTH_23"/>
    <property type="match status" value="1"/>
</dbReference>
<dbReference type="SUPFAM" id="SSF88946">
    <property type="entry name" value="Sigma2 domain of RNA polymerase sigma factors"/>
    <property type="match status" value="1"/>
</dbReference>
<evidence type="ECO:0000313" key="8">
    <source>
        <dbReference type="Proteomes" id="UP001162891"/>
    </source>
</evidence>
<keyword evidence="5" id="KW-0804">Transcription</keyword>
<feature type="domain" description="RNA polymerase sigma-70 region 2" evidence="6">
    <location>
        <begin position="15"/>
        <end position="83"/>
    </location>
</feature>
<organism evidence="7 8">
    <name type="scientific">Anaeromyxobacter oryzae</name>
    <dbReference type="NCBI Taxonomy" id="2918170"/>
    <lineage>
        <taxon>Bacteria</taxon>
        <taxon>Pseudomonadati</taxon>
        <taxon>Myxococcota</taxon>
        <taxon>Myxococcia</taxon>
        <taxon>Myxococcales</taxon>
        <taxon>Cystobacterineae</taxon>
        <taxon>Anaeromyxobacteraceae</taxon>
        <taxon>Anaeromyxobacter</taxon>
    </lineage>
</organism>
<sequence>MGEAPSVERERIASLYRDLGPVVYRRCVRLLKDRDAARDATQEVFVKLVRDVERLENREAAVAWIYRVATNHCLNVVRQARRRGVHVAGDALDVLPDAEPSFPDRQLARDVLSRFDVKTQAIAVGALIDGMNHDELAGALGISRRTVQRKLTRFLERARALLRRSEP</sequence>
<evidence type="ECO:0000256" key="3">
    <source>
        <dbReference type="ARBA" id="ARBA00023082"/>
    </source>
</evidence>